<dbReference type="EMBL" id="KN838550">
    <property type="protein sequence ID" value="KIK07007.1"/>
    <property type="molecule type" value="Genomic_DNA"/>
</dbReference>
<dbReference type="Proteomes" id="UP000054477">
    <property type="component" value="Unassembled WGS sequence"/>
</dbReference>
<gene>
    <name evidence="1" type="ORF">K443DRAFT_673902</name>
</gene>
<dbReference type="AlphaFoldDB" id="A0A0C9Y9Y9"/>
<evidence type="ECO:0000313" key="1">
    <source>
        <dbReference type="EMBL" id="KIK07007.1"/>
    </source>
</evidence>
<sequence>MDEENNSFNLCSKRCTNPPYPLQILECLLKPLITLHLASDNPQWAYRVQRIKPYITS</sequence>
<dbReference type="HOGENOM" id="CLU_2996808_0_0_1"/>
<reference evidence="1 2" key="1">
    <citation type="submission" date="2014-04" db="EMBL/GenBank/DDBJ databases">
        <authorList>
            <consortium name="DOE Joint Genome Institute"/>
            <person name="Kuo A."/>
            <person name="Kohler A."/>
            <person name="Nagy L.G."/>
            <person name="Floudas D."/>
            <person name="Copeland A."/>
            <person name="Barry K.W."/>
            <person name="Cichocki N."/>
            <person name="Veneault-Fourrey C."/>
            <person name="LaButti K."/>
            <person name="Lindquist E.A."/>
            <person name="Lipzen A."/>
            <person name="Lundell T."/>
            <person name="Morin E."/>
            <person name="Murat C."/>
            <person name="Sun H."/>
            <person name="Tunlid A."/>
            <person name="Henrissat B."/>
            <person name="Grigoriev I.V."/>
            <person name="Hibbett D.S."/>
            <person name="Martin F."/>
            <person name="Nordberg H.P."/>
            <person name="Cantor M.N."/>
            <person name="Hua S.X."/>
        </authorList>
    </citation>
    <scope>NUCLEOTIDE SEQUENCE [LARGE SCALE GENOMIC DNA]</scope>
    <source>
        <strain evidence="1 2">LaAM-08-1</strain>
    </source>
</reference>
<accession>A0A0C9Y9Y9</accession>
<name>A0A0C9Y9Y9_9AGAR</name>
<protein>
    <submittedName>
        <fullName evidence="1">Uncharacterized protein</fullName>
    </submittedName>
</protein>
<evidence type="ECO:0000313" key="2">
    <source>
        <dbReference type="Proteomes" id="UP000054477"/>
    </source>
</evidence>
<organism evidence="1 2">
    <name type="scientific">Laccaria amethystina LaAM-08-1</name>
    <dbReference type="NCBI Taxonomy" id="1095629"/>
    <lineage>
        <taxon>Eukaryota</taxon>
        <taxon>Fungi</taxon>
        <taxon>Dikarya</taxon>
        <taxon>Basidiomycota</taxon>
        <taxon>Agaricomycotina</taxon>
        <taxon>Agaricomycetes</taxon>
        <taxon>Agaricomycetidae</taxon>
        <taxon>Agaricales</taxon>
        <taxon>Agaricineae</taxon>
        <taxon>Hydnangiaceae</taxon>
        <taxon>Laccaria</taxon>
    </lineage>
</organism>
<proteinExistence type="predicted"/>
<reference evidence="2" key="2">
    <citation type="submission" date="2015-01" db="EMBL/GenBank/DDBJ databases">
        <title>Evolutionary Origins and Diversification of the Mycorrhizal Mutualists.</title>
        <authorList>
            <consortium name="DOE Joint Genome Institute"/>
            <consortium name="Mycorrhizal Genomics Consortium"/>
            <person name="Kohler A."/>
            <person name="Kuo A."/>
            <person name="Nagy L.G."/>
            <person name="Floudas D."/>
            <person name="Copeland A."/>
            <person name="Barry K.W."/>
            <person name="Cichocki N."/>
            <person name="Veneault-Fourrey C."/>
            <person name="LaButti K."/>
            <person name="Lindquist E.A."/>
            <person name="Lipzen A."/>
            <person name="Lundell T."/>
            <person name="Morin E."/>
            <person name="Murat C."/>
            <person name="Riley R."/>
            <person name="Ohm R."/>
            <person name="Sun H."/>
            <person name="Tunlid A."/>
            <person name="Henrissat B."/>
            <person name="Grigoriev I.V."/>
            <person name="Hibbett D.S."/>
            <person name="Martin F."/>
        </authorList>
    </citation>
    <scope>NUCLEOTIDE SEQUENCE [LARGE SCALE GENOMIC DNA]</scope>
    <source>
        <strain evidence="2">LaAM-08-1</strain>
    </source>
</reference>
<keyword evidence="2" id="KW-1185">Reference proteome</keyword>